<evidence type="ECO:0000256" key="5">
    <source>
        <dbReference type="ARBA" id="ARBA00023136"/>
    </source>
</evidence>
<keyword evidence="2 6" id="KW-1003">Cell membrane</keyword>
<evidence type="ECO:0000256" key="4">
    <source>
        <dbReference type="ARBA" id="ARBA00022989"/>
    </source>
</evidence>
<dbReference type="PANTHER" id="PTHR12677:SF55">
    <property type="entry name" value="UNDECAPRENYL PHOSPHATE TRANSPORTER SAOUHSC_00901-RELATED"/>
    <property type="match status" value="1"/>
</dbReference>
<proteinExistence type="inferred from homology"/>
<protein>
    <recommendedName>
        <fullName evidence="6">TVP38/TMEM64 family membrane protein</fullName>
    </recommendedName>
</protein>
<keyword evidence="3 6" id="KW-0812">Transmembrane</keyword>
<dbReference type="InterPro" id="IPR015414">
    <property type="entry name" value="TMEM64"/>
</dbReference>
<evidence type="ECO:0000313" key="8">
    <source>
        <dbReference type="EMBL" id="MBE4909737.1"/>
    </source>
</evidence>
<evidence type="ECO:0000256" key="1">
    <source>
        <dbReference type="ARBA" id="ARBA00004651"/>
    </source>
</evidence>
<feature type="transmembrane region" description="Helical" evidence="6">
    <location>
        <begin position="99"/>
        <end position="123"/>
    </location>
</feature>
<evidence type="ECO:0000313" key="9">
    <source>
        <dbReference type="Proteomes" id="UP001516662"/>
    </source>
</evidence>
<dbReference type="InterPro" id="IPR032816">
    <property type="entry name" value="VTT_dom"/>
</dbReference>
<comment type="caution">
    <text evidence="8">The sequence shown here is derived from an EMBL/GenBank/DDBJ whole genome shotgun (WGS) entry which is preliminary data.</text>
</comment>
<keyword evidence="5 6" id="KW-0472">Membrane</keyword>
<name>A0ABR9QML8_9BACI</name>
<evidence type="ECO:0000259" key="7">
    <source>
        <dbReference type="Pfam" id="PF09335"/>
    </source>
</evidence>
<gene>
    <name evidence="8" type="ORF">IMZ08_17020</name>
</gene>
<feature type="transmembrane region" description="Helical" evidence="6">
    <location>
        <begin position="158"/>
        <end position="177"/>
    </location>
</feature>
<feature type="transmembrane region" description="Helical" evidence="6">
    <location>
        <begin position="43"/>
        <end position="70"/>
    </location>
</feature>
<dbReference type="Proteomes" id="UP001516662">
    <property type="component" value="Unassembled WGS sequence"/>
</dbReference>
<feature type="domain" description="VTT" evidence="7">
    <location>
        <begin position="33"/>
        <end position="150"/>
    </location>
</feature>
<dbReference type="RefSeq" id="WP_193538697.1">
    <property type="nucleotide sequence ID" value="NZ_JAGGKM010000012.1"/>
</dbReference>
<evidence type="ECO:0000256" key="2">
    <source>
        <dbReference type="ARBA" id="ARBA00022475"/>
    </source>
</evidence>
<organism evidence="8 9">
    <name type="scientific">Litchfieldia luteola</name>
    <dbReference type="NCBI Taxonomy" id="682179"/>
    <lineage>
        <taxon>Bacteria</taxon>
        <taxon>Bacillati</taxon>
        <taxon>Bacillota</taxon>
        <taxon>Bacilli</taxon>
        <taxon>Bacillales</taxon>
        <taxon>Bacillaceae</taxon>
        <taxon>Litchfieldia</taxon>
    </lineage>
</organism>
<sequence length="183" mass="20149">MEERLLDLFFQYREMAILISLLASVLVAVLGIVPSVFVTAANILFFGFVQGTLISFAGEAIGALVAFLLYRKGFKNISKKHLEKYPKLGKLIQSEGKDAFLLILSLRLLPFVPSGLVTFAGAIGKVSIGLFTVASTVGKVPALLIEAYSVNFVFQMEWQQKLVFSIISLGILAFVLFKNKRKL</sequence>
<accession>A0ABR9QML8</accession>
<keyword evidence="4 6" id="KW-1133">Transmembrane helix</keyword>
<comment type="similarity">
    <text evidence="6">Belongs to the TVP38/TMEM64 family.</text>
</comment>
<comment type="caution">
    <text evidence="6">Lacks conserved residue(s) required for the propagation of feature annotation.</text>
</comment>
<dbReference type="EMBL" id="JADCLJ010000024">
    <property type="protein sequence ID" value="MBE4909737.1"/>
    <property type="molecule type" value="Genomic_DNA"/>
</dbReference>
<feature type="transmembrane region" description="Helical" evidence="6">
    <location>
        <begin position="12"/>
        <end position="37"/>
    </location>
</feature>
<reference evidence="8 9" key="1">
    <citation type="submission" date="2020-10" db="EMBL/GenBank/DDBJ databases">
        <title>Bacillus sp. HD4P25, an endophyte from a halophyte.</title>
        <authorList>
            <person name="Sun J.-Q."/>
        </authorList>
    </citation>
    <scope>NUCLEOTIDE SEQUENCE [LARGE SCALE GENOMIC DNA]</scope>
    <source>
        <strain evidence="8 9">YIM 93174</strain>
    </source>
</reference>
<dbReference type="Pfam" id="PF09335">
    <property type="entry name" value="VTT_dom"/>
    <property type="match status" value="1"/>
</dbReference>
<dbReference type="PANTHER" id="PTHR12677">
    <property type="entry name" value="GOLGI APPARATUS MEMBRANE PROTEIN TVP38-RELATED"/>
    <property type="match status" value="1"/>
</dbReference>
<comment type="subcellular location">
    <subcellularLocation>
        <location evidence="1 6">Cell membrane</location>
        <topology evidence="1 6">Multi-pass membrane protein</topology>
    </subcellularLocation>
</comment>
<evidence type="ECO:0000256" key="6">
    <source>
        <dbReference type="RuleBase" id="RU366058"/>
    </source>
</evidence>
<evidence type="ECO:0000256" key="3">
    <source>
        <dbReference type="ARBA" id="ARBA00022692"/>
    </source>
</evidence>
<keyword evidence="9" id="KW-1185">Reference proteome</keyword>